<comment type="caution">
    <text evidence="10">The sequence shown here is derived from an EMBL/GenBank/DDBJ whole genome shotgun (WGS) entry which is preliminary data.</text>
</comment>
<dbReference type="CDD" id="cd06530">
    <property type="entry name" value="S26_SPase_I"/>
    <property type="match status" value="1"/>
</dbReference>
<dbReference type="InterPro" id="IPR019758">
    <property type="entry name" value="Pept_S26A_signal_pept_1_CS"/>
</dbReference>
<dbReference type="InterPro" id="IPR036286">
    <property type="entry name" value="LexA/Signal_pep-like_sf"/>
</dbReference>
<organism evidence="10 11">
    <name type="scientific">Fusibacter tunisiensis</name>
    <dbReference type="NCBI Taxonomy" id="1008308"/>
    <lineage>
        <taxon>Bacteria</taxon>
        <taxon>Bacillati</taxon>
        <taxon>Bacillota</taxon>
        <taxon>Clostridia</taxon>
        <taxon>Eubacteriales</taxon>
        <taxon>Eubacteriales Family XII. Incertae Sedis</taxon>
        <taxon>Fusibacter</taxon>
    </lineage>
</organism>
<evidence type="ECO:0000259" key="9">
    <source>
        <dbReference type="Pfam" id="PF10502"/>
    </source>
</evidence>
<keyword evidence="6 7" id="KW-0378">Hydrolase</keyword>
<gene>
    <name evidence="10" type="ORF">JOC49_000736</name>
</gene>
<dbReference type="EMBL" id="JAFBDT010000004">
    <property type="protein sequence ID" value="MBM7561216.1"/>
    <property type="molecule type" value="Genomic_DNA"/>
</dbReference>
<evidence type="ECO:0000256" key="3">
    <source>
        <dbReference type="ARBA" id="ARBA00009370"/>
    </source>
</evidence>
<dbReference type="PRINTS" id="PR00727">
    <property type="entry name" value="LEADERPTASE"/>
</dbReference>
<dbReference type="PANTHER" id="PTHR43390:SF1">
    <property type="entry name" value="CHLOROPLAST PROCESSING PEPTIDASE"/>
    <property type="match status" value="1"/>
</dbReference>
<dbReference type="InterPro" id="IPR019533">
    <property type="entry name" value="Peptidase_S26"/>
</dbReference>
<keyword evidence="5 7" id="KW-0645">Protease</keyword>
<sequence>MGKLKKELFEWLQAILTTVVVFLVLNIFFATTTVYSTSMFPTLVEKDMLFMLKVGEIENGDIVSFKSQLTLTEADYEGLNVLQKLLHKEGERKNLIKRVIAGPGDSIEITSGVVKVNGETLEEPYVNSETTKDVPYQVVPENSYFMMGDNRMVSYDSRDLGFVVESDIIGKVLFRFMPIQKIGTVN</sequence>
<evidence type="ECO:0000313" key="10">
    <source>
        <dbReference type="EMBL" id="MBM7561216.1"/>
    </source>
</evidence>
<dbReference type="InterPro" id="IPR019757">
    <property type="entry name" value="Pept_S26A_signal_pept_1_Lys-AS"/>
</dbReference>
<accession>A0ABS2MP90</accession>
<evidence type="ECO:0000256" key="4">
    <source>
        <dbReference type="ARBA" id="ARBA00013208"/>
    </source>
</evidence>
<keyword evidence="11" id="KW-1185">Reference proteome</keyword>
<name>A0ABS2MP90_9FIRM</name>
<dbReference type="InterPro" id="IPR000223">
    <property type="entry name" value="Pept_S26A_signal_pept_1"/>
</dbReference>
<proteinExistence type="inferred from homology"/>
<evidence type="ECO:0000256" key="8">
    <source>
        <dbReference type="RuleBase" id="RU362042"/>
    </source>
</evidence>
<dbReference type="PANTHER" id="PTHR43390">
    <property type="entry name" value="SIGNAL PEPTIDASE I"/>
    <property type="match status" value="1"/>
</dbReference>
<dbReference type="Proteomes" id="UP000767854">
    <property type="component" value="Unassembled WGS sequence"/>
</dbReference>
<dbReference type="PROSITE" id="PS00760">
    <property type="entry name" value="SPASE_I_2"/>
    <property type="match status" value="1"/>
</dbReference>
<keyword evidence="7" id="KW-0812">Transmembrane</keyword>
<keyword evidence="7" id="KW-1133">Transmembrane helix</keyword>
<dbReference type="PROSITE" id="PS00761">
    <property type="entry name" value="SPASE_I_3"/>
    <property type="match status" value="1"/>
</dbReference>
<evidence type="ECO:0000256" key="7">
    <source>
        <dbReference type="RuleBase" id="RU003993"/>
    </source>
</evidence>
<dbReference type="Pfam" id="PF10502">
    <property type="entry name" value="Peptidase_S26"/>
    <property type="match status" value="1"/>
</dbReference>
<dbReference type="PROSITE" id="PS00501">
    <property type="entry name" value="SPASE_I_1"/>
    <property type="match status" value="1"/>
</dbReference>
<evidence type="ECO:0000256" key="5">
    <source>
        <dbReference type="ARBA" id="ARBA00022670"/>
    </source>
</evidence>
<evidence type="ECO:0000313" key="11">
    <source>
        <dbReference type="Proteomes" id="UP000767854"/>
    </source>
</evidence>
<protein>
    <recommendedName>
        <fullName evidence="4 7">Signal peptidase I</fullName>
        <ecNumber evidence="4 7">3.4.21.89</ecNumber>
    </recommendedName>
</protein>
<dbReference type="InterPro" id="IPR019756">
    <property type="entry name" value="Pept_S26A_signal_pept_1_Ser-AS"/>
</dbReference>
<evidence type="ECO:0000256" key="6">
    <source>
        <dbReference type="ARBA" id="ARBA00022801"/>
    </source>
</evidence>
<evidence type="ECO:0000256" key="1">
    <source>
        <dbReference type="ARBA" id="ARBA00000677"/>
    </source>
</evidence>
<dbReference type="EC" id="3.4.21.89" evidence="4 7"/>
<dbReference type="SUPFAM" id="SSF51306">
    <property type="entry name" value="LexA/Signal peptidase"/>
    <property type="match status" value="1"/>
</dbReference>
<comment type="subcellular location">
    <subcellularLocation>
        <location evidence="2">Cell membrane</location>
        <topology evidence="2">Single-pass type II membrane protein</topology>
    </subcellularLocation>
    <subcellularLocation>
        <location evidence="8">Membrane</location>
        <topology evidence="8">Single-pass type II membrane protein</topology>
    </subcellularLocation>
</comment>
<dbReference type="GO" id="GO:0009003">
    <property type="term" value="F:signal peptidase activity"/>
    <property type="evidence" value="ECO:0007669"/>
    <property type="project" value="UniProtKB-EC"/>
</dbReference>
<dbReference type="NCBIfam" id="TIGR02227">
    <property type="entry name" value="sigpep_I_bact"/>
    <property type="match status" value="1"/>
</dbReference>
<comment type="similarity">
    <text evidence="3 8">Belongs to the peptidase S26 family.</text>
</comment>
<feature type="domain" description="Peptidase S26" evidence="9">
    <location>
        <begin position="9"/>
        <end position="176"/>
    </location>
</feature>
<feature type="transmembrane region" description="Helical" evidence="7">
    <location>
        <begin position="12"/>
        <end position="35"/>
    </location>
</feature>
<comment type="catalytic activity">
    <reaction evidence="1 7">
        <text>Cleavage of hydrophobic, N-terminal signal or leader sequences from secreted and periplasmic proteins.</text>
        <dbReference type="EC" id="3.4.21.89"/>
    </reaction>
</comment>
<keyword evidence="7" id="KW-0472">Membrane</keyword>
<evidence type="ECO:0000256" key="2">
    <source>
        <dbReference type="ARBA" id="ARBA00004401"/>
    </source>
</evidence>
<reference evidence="10 11" key="1">
    <citation type="submission" date="2021-01" db="EMBL/GenBank/DDBJ databases">
        <title>Genomic Encyclopedia of Type Strains, Phase IV (KMG-IV): sequencing the most valuable type-strain genomes for metagenomic binning, comparative biology and taxonomic classification.</title>
        <authorList>
            <person name="Goeker M."/>
        </authorList>
    </citation>
    <scope>NUCLEOTIDE SEQUENCE [LARGE SCALE GENOMIC DNA]</scope>
    <source>
        <strain evidence="10 11">DSM 24436</strain>
    </source>
</reference>
<dbReference type="RefSeq" id="WP_204662472.1">
    <property type="nucleotide sequence ID" value="NZ_JAFBDT010000004.1"/>
</dbReference>
<dbReference type="Gene3D" id="2.10.109.10">
    <property type="entry name" value="Umud Fragment, subunit A"/>
    <property type="match status" value="1"/>
</dbReference>